<evidence type="ECO:0000313" key="3">
    <source>
        <dbReference type="Proteomes" id="UP001148838"/>
    </source>
</evidence>
<feature type="compositionally biased region" description="Polar residues" evidence="1">
    <location>
        <begin position="85"/>
        <end position="99"/>
    </location>
</feature>
<dbReference type="EMBL" id="JAJSOF020000031">
    <property type="protein sequence ID" value="KAJ4431576.1"/>
    <property type="molecule type" value="Genomic_DNA"/>
</dbReference>
<dbReference type="Proteomes" id="UP001148838">
    <property type="component" value="Unassembled WGS sequence"/>
</dbReference>
<sequence length="248" mass="26155">MASCSKASCLGLALRNARWFESSWEKKFSHDISISVWDRCPPSIVIHLGSYDRHRRRRKEDEVVGPGRASSMMGSGKSTSGGSPQPLNRDSTGSNSSKGVQFDLEATAFPPLPGLEGGVGVSAKANPPVETVQVDSSSSHWENRLSDVVKGTAKPKSTSTKEKDNGGAVCTSPRAASPASPVPKPASVPEIKAQQPPPPPPPQQQQQTSQVLLPVQSHSPAPSCDKEVKDVGMGSDTVSQTPPSSPDK</sequence>
<feature type="compositionally biased region" description="Polar residues" evidence="1">
    <location>
        <begin position="208"/>
        <end position="220"/>
    </location>
</feature>
<protein>
    <submittedName>
        <fullName evidence="2">Uncharacterized protein</fullName>
    </submittedName>
</protein>
<evidence type="ECO:0000256" key="1">
    <source>
        <dbReference type="SAM" id="MobiDB-lite"/>
    </source>
</evidence>
<keyword evidence="3" id="KW-1185">Reference proteome</keyword>
<comment type="caution">
    <text evidence="2">The sequence shown here is derived from an EMBL/GenBank/DDBJ whole genome shotgun (WGS) entry which is preliminary data.</text>
</comment>
<organism evidence="2 3">
    <name type="scientific">Periplaneta americana</name>
    <name type="common">American cockroach</name>
    <name type="synonym">Blatta americana</name>
    <dbReference type="NCBI Taxonomy" id="6978"/>
    <lineage>
        <taxon>Eukaryota</taxon>
        <taxon>Metazoa</taxon>
        <taxon>Ecdysozoa</taxon>
        <taxon>Arthropoda</taxon>
        <taxon>Hexapoda</taxon>
        <taxon>Insecta</taxon>
        <taxon>Pterygota</taxon>
        <taxon>Neoptera</taxon>
        <taxon>Polyneoptera</taxon>
        <taxon>Dictyoptera</taxon>
        <taxon>Blattodea</taxon>
        <taxon>Blattoidea</taxon>
        <taxon>Blattidae</taxon>
        <taxon>Blattinae</taxon>
        <taxon>Periplaneta</taxon>
    </lineage>
</organism>
<accession>A0ABQ8SBX2</accession>
<feature type="compositionally biased region" description="Low complexity" evidence="1">
    <location>
        <begin position="70"/>
        <end position="83"/>
    </location>
</feature>
<name>A0ABQ8SBX2_PERAM</name>
<proteinExistence type="predicted"/>
<evidence type="ECO:0000313" key="2">
    <source>
        <dbReference type="EMBL" id="KAJ4431576.1"/>
    </source>
</evidence>
<feature type="region of interest" description="Disordered" evidence="1">
    <location>
        <begin position="55"/>
        <end position="248"/>
    </location>
</feature>
<gene>
    <name evidence="2" type="ORF">ANN_20175</name>
</gene>
<reference evidence="2 3" key="1">
    <citation type="journal article" date="2022" name="Allergy">
        <title>Genome assembly and annotation of Periplaneta americana reveal a comprehensive cockroach allergen profile.</title>
        <authorList>
            <person name="Wang L."/>
            <person name="Xiong Q."/>
            <person name="Saelim N."/>
            <person name="Wang L."/>
            <person name="Nong W."/>
            <person name="Wan A.T."/>
            <person name="Shi M."/>
            <person name="Liu X."/>
            <person name="Cao Q."/>
            <person name="Hui J.H.L."/>
            <person name="Sookrung N."/>
            <person name="Leung T.F."/>
            <person name="Tungtrongchitr A."/>
            <person name="Tsui S.K.W."/>
        </authorList>
    </citation>
    <scope>NUCLEOTIDE SEQUENCE [LARGE SCALE GENOMIC DNA]</scope>
    <source>
        <strain evidence="2">PWHHKU_190912</strain>
    </source>
</reference>